<dbReference type="REBASE" id="48958">
    <property type="entry name" value="S.Asu14238ORF2307P"/>
</dbReference>
<evidence type="ECO:0000313" key="5">
    <source>
        <dbReference type="EMBL" id="AFL81768.1"/>
    </source>
</evidence>
<dbReference type="Pfam" id="PF01420">
    <property type="entry name" value="Methylase_S"/>
    <property type="match status" value="2"/>
</dbReference>
<dbReference type="RefSeq" id="WP_014783020.1">
    <property type="nucleotide sequence ID" value="NC_018013.1"/>
</dbReference>
<keyword evidence="6" id="KW-1185">Reference proteome</keyword>
<dbReference type="GO" id="GO:0003677">
    <property type="term" value="F:DNA binding"/>
    <property type="evidence" value="ECO:0007669"/>
    <property type="project" value="UniProtKB-KW"/>
</dbReference>
<comment type="similarity">
    <text evidence="1">Belongs to the type-I restriction system S methylase family.</text>
</comment>
<organism evidence="5 6">
    <name type="scientific">Aequorivita sublithincola (strain DSM 14238 / LMG 21431 / ACAM 643 / 9-3)</name>
    <dbReference type="NCBI Taxonomy" id="746697"/>
    <lineage>
        <taxon>Bacteria</taxon>
        <taxon>Pseudomonadati</taxon>
        <taxon>Bacteroidota</taxon>
        <taxon>Flavobacteriia</taxon>
        <taxon>Flavobacteriales</taxon>
        <taxon>Flavobacteriaceae</taxon>
        <taxon>Aequorivita</taxon>
    </lineage>
</organism>
<dbReference type="HOGENOM" id="CLU_039161_2_0_10"/>
<dbReference type="Proteomes" id="UP000006049">
    <property type="component" value="Chromosome"/>
</dbReference>
<name>I3YXQ0_AEQSU</name>
<dbReference type="InterPro" id="IPR000055">
    <property type="entry name" value="Restrct_endonuc_typeI_TRD"/>
</dbReference>
<accession>I3YXQ0</accession>
<evidence type="ECO:0000313" key="6">
    <source>
        <dbReference type="Proteomes" id="UP000006049"/>
    </source>
</evidence>
<evidence type="ECO:0000256" key="1">
    <source>
        <dbReference type="ARBA" id="ARBA00010923"/>
    </source>
</evidence>
<dbReference type="EMBL" id="CP003280">
    <property type="protein sequence ID" value="AFL81768.1"/>
    <property type="molecule type" value="Genomic_DNA"/>
</dbReference>
<reference evidence="5 6" key="1">
    <citation type="submission" date="2012-06" db="EMBL/GenBank/DDBJ databases">
        <title>The complete genome of Aequorivita sublithincola DSM 14238.</title>
        <authorList>
            <consortium name="US DOE Joint Genome Institute (JGI-PGF)"/>
            <person name="Lucas S."/>
            <person name="Copeland A."/>
            <person name="Lapidus A."/>
            <person name="Goodwin L."/>
            <person name="Pitluck S."/>
            <person name="Peters L."/>
            <person name="Munk A.C.C."/>
            <person name="Kyrpides N."/>
            <person name="Mavromatis K."/>
            <person name="Pagani I."/>
            <person name="Ivanova N."/>
            <person name="Ovchinnikova G."/>
            <person name="Zeytun A."/>
            <person name="Detter J.C."/>
            <person name="Han C."/>
            <person name="Land M."/>
            <person name="Hauser L."/>
            <person name="Markowitz V."/>
            <person name="Cheng J.-F."/>
            <person name="Hugenholtz P."/>
            <person name="Woyke T."/>
            <person name="Wu D."/>
            <person name="Tindall B."/>
            <person name="Faehnrich R."/>
            <person name="Brambilla E."/>
            <person name="Klenk H.-P."/>
            <person name="Eisen J.A."/>
        </authorList>
    </citation>
    <scope>NUCLEOTIDE SEQUENCE [LARGE SCALE GENOMIC DNA]</scope>
    <source>
        <strain evidence="6">DSM 14238 / LMG 21431 / ACAM 643 / 9-3</strain>
    </source>
</reference>
<dbReference type="AlphaFoldDB" id="I3YXQ0"/>
<feature type="domain" description="Type I restriction modification DNA specificity" evidence="4">
    <location>
        <begin position="3"/>
        <end position="158"/>
    </location>
</feature>
<dbReference type="eggNOG" id="COG0286">
    <property type="taxonomic scope" value="Bacteria"/>
</dbReference>
<dbReference type="Gene3D" id="3.90.220.20">
    <property type="entry name" value="DNA methylase specificity domains"/>
    <property type="match status" value="2"/>
</dbReference>
<evidence type="ECO:0000256" key="2">
    <source>
        <dbReference type="ARBA" id="ARBA00022747"/>
    </source>
</evidence>
<dbReference type="OrthoDB" id="1100212at2"/>
<evidence type="ECO:0000256" key="3">
    <source>
        <dbReference type="ARBA" id="ARBA00023125"/>
    </source>
</evidence>
<feature type="domain" description="Type I restriction modification DNA specificity" evidence="4">
    <location>
        <begin position="193"/>
        <end position="342"/>
    </location>
</feature>
<dbReference type="SUPFAM" id="SSF116734">
    <property type="entry name" value="DNA methylase specificity domain"/>
    <property type="match status" value="2"/>
</dbReference>
<keyword evidence="2" id="KW-0680">Restriction system</keyword>
<dbReference type="GO" id="GO:0009307">
    <property type="term" value="P:DNA restriction-modification system"/>
    <property type="evidence" value="ECO:0007669"/>
    <property type="project" value="UniProtKB-KW"/>
</dbReference>
<dbReference type="InterPro" id="IPR044946">
    <property type="entry name" value="Restrct_endonuc_typeI_TRD_sf"/>
</dbReference>
<evidence type="ECO:0000259" key="4">
    <source>
        <dbReference type="Pfam" id="PF01420"/>
    </source>
</evidence>
<proteinExistence type="inferred from homology"/>
<dbReference type="KEGG" id="asl:Aeqsu_2308"/>
<sequence length="365" mass="41357">MKNVEWGEFKLGDLFEINPTKYYRLQNEEIINENGKVPLVSNSSIDNGVMGFSNLEANNIGNSITCSDTTLGAETMFYQEKDFIGYSHIQHLVPKFKPFNKSIASAIISASIISTSKKYDYGNKFNRVAMNKTKIQLPIKNGSIDFDFIQNTLARIEIDRIDKLDIFLRENGLSNYHLSENEKNTLRNLDKLNWDVFNLENLFGKSTRGKRLKSADRIKGTLPFITAGETDEGVSAFIGNNVKLFSENTTTIDMFGSAKYRNFKYGGDDHIAVVHTDNLTKLASIFVTSAIHKSSYNGQFNYGRNFYAKDADVLNISLPVKDNKPDYEKMETVISAIHKLVIKDVVLYVERKKKELNKMTKNANA</sequence>
<protein>
    <submittedName>
        <fullName evidence="5">Type I restriction modification DNA specificity protein</fullName>
    </submittedName>
</protein>
<dbReference type="STRING" id="746697.Aeqsu_2308"/>
<keyword evidence="3" id="KW-0238">DNA-binding</keyword>
<dbReference type="PATRIC" id="fig|746697.3.peg.2356"/>
<gene>
    <name evidence="5" type="ordered locus">Aeqsu_2308</name>
</gene>